<dbReference type="Proteomes" id="UP000396788">
    <property type="component" value="Unassembled WGS sequence"/>
</dbReference>
<sequence>MDSMGTRLRNERLRLGLTQDEFAFIAGVTRRTQVHYELDERNPDTAYLAAVASAGVDVAYVVTGAGRMGNADLSREEVALVDNYRHAMPEDQAVLRRMGLALAKPVTGKQRNGTTGEE</sequence>
<evidence type="ECO:0000313" key="2">
    <source>
        <dbReference type="EMBL" id="VVE20616.1"/>
    </source>
</evidence>
<evidence type="ECO:0000313" key="3">
    <source>
        <dbReference type="Proteomes" id="UP000396788"/>
    </source>
</evidence>
<evidence type="ECO:0000259" key="1">
    <source>
        <dbReference type="PROSITE" id="PS50943"/>
    </source>
</evidence>
<reference evidence="2 3" key="1">
    <citation type="submission" date="2019-08" db="EMBL/GenBank/DDBJ databases">
        <authorList>
            <person name="Peeters C."/>
        </authorList>
    </citation>
    <scope>NUCLEOTIDE SEQUENCE [LARGE SCALE GENOMIC DNA]</scope>
    <source>
        <strain evidence="2 3">LMG 31107</strain>
    </source>
</reference>
<dbReference type="EMBL" id="CABPRY010000007">
    <property type="protein sequence ID" value="VVE20616.1"/>
    <property type="molecule type" value="Genomic_DNA"/>
</dbReference>
<dbReference type="GO" id="GO:0003677">
    <property type="term" value="F:DNA binding"/>
    <property type="evidence" value="ECO:0007669"/>
    <property type="project" value="InterPro"/>
</dbReference>
<name>A0A5E4WAQ4_9BURK</name>
<dbReference type="PROSITE" id="PS50943">
    <property type="entry name" value="HTH_CROC1"/>
    <property type="match status" value="1"/>
</dbReference>
<gene>
    <name evidence="2" type="ORF">PCE31107_03124</name>
</gene>
<dbReference type="AlphaFoldDB" id="A0A5E4WAQ4"/>
<dbReference type="Pfam" id="PF01381">
    <property type="entry name" value="HTH_3"/>
    <property type="match status" value="1"/>
</dbReference>
<dbReference type="CDD" id="cd00093">
    <property type="entry name" value="HTH_XRE"/>
    <property type="match status" value="1"/>
</dbReference>
<dbReference type="SUPFAM" id="SSF47413">
    <property type="entry name" value="lambda repressor-like DNA-binding domains"/>
    <property type="match status" value="1"/>
</dbReference>
<dbReference type="InterPro" id="IPR010982">
    <property type="entry name" value="Lambda_DNA-bd_dom_sf"/>
</dbReference>
<dbReference type="SMART" id="SM00530">
    <property type="entry name" value="HTH_XRE"/>
    <property type="match status" value="1"/>
</dbReference>
<proteinExistence type="predicted"/>
<organism evidence="2 3">
    <name type="scientific">Pandoraea cepalis</name>
    <dbReference type="NCBI Taxonomy" id="2508294"/>
    <lineage>
        <taxon>Bacteria</taxon>
        <taxon>Pseudomonadati</taxon>
        <taxon>Pseudomonadota</taxon>
        <taxon>Betaproteobacteria</taxon>
        <taxon>Burkholderiales</taxon>
        <taxon>Burkholderiaceae</taxon>
        <taxon>Pandoraea</taxon>
    </lineage>
</organism>
<protein>
    <submittedName>
        <fullName evidence="2">XRE family transcriptional regulator</fullName>
    </submittedName>
</protein>
<dbReference type="Gene3D" id="1.10.260.40">
    <property type="entry name" value="lambda repressor-like DNA-binding domains"/>
    <property type="match status" value="1"/>
</dbReference>
<dbReference type="InterPro" id="IPR001387">
    <property type="entry name" value="Cro/C1-type_HTH"/>
</dbReference>
<accession>A0A5E4WAQ4</accession>
<feature type="domain" description="HTH cro/C1-type" evidence="1">
    <location>
        <begin position="8"/>
        <end position="61"/>
    </location>
</feature>